<gene>
    <name evidence="2" type="ORF">TrCOL_g13707</name>
</gene>
<evidence type="ECO:0000313" key="2">
    <source>
        <dbReference type="EMBL" id="GMI45317.1"/>
    </source>
</evidence>
<proteinExistence type="predicted"/>
<reference evidence="3" key="1">
    <citation type="journal article" date="2023" name="Commun. Biol.">
        <title>Genome analysis of Parmales, the sister group of diatoms, reveals the evolutionary specialization of diatoms from phago-mixotrophs to photoautotrophs.</title>
        <authorList>
            <person name="Ban H."/>
            <person name="Sato S."/>
            <person name="Yoshikawa S."/>
            <person name="Yamada K."/>
            <person name="Nakamura Y."/>
            <person name="Ichinomiya M."/>
            <person name="Sato N."/>
            <person name="Blanc-Mathieu R."/>
            <person name="Endo H."/>
            <person name="Kuwata A."/>
            <person name="Ogata H."/>
        </authorList>
    </citation>
    <scope>NUCLEOTIDE SEQUENCE [LARGE SCALE GENOMIC DNA]</scope>
</reference>
<sequence>MLPLRLTTLPRIARCFSSSSNLQTTRASRLELQRSLRVSKSSPSPATSPQSLSLKAPRARLANLEMVGTSNASRSATAVHRSKRSHISPPAPGPKVPSGASSVGSELSVAHLSATSVYRSQRVGDGGRNHKVGMMPKALSEAEIEALKLGASGARRAKESRGEGGRGGIPMGAVSAVACVVAAGGGVWGYLEKTGKGTGGRKTGVEGSRQPLWLQRER</sequence>
<dbReference type="EMBL" id="BRYA01000242">
    <property type="protein sequence ID" value="GMI45317.1"/>
    <property type="molecule type" value="Genomic_DNA"/>
</dbReference>
<feature type="region of interest" description="Disordered" evidence="1">
    <location>
        <begin position="194"/>
        <end position="218"/>
    </location>
</feature>
<comment type="caution">
    <text evidence="2">The sequence shown here is derived from an EMBL/GenBank/DDBJ whole genome shotgun (WGS) entry which is preliminary data.</text>
</comment>
<feature type="region of interest" description="Disordered" evidence="1">
    <location>
        <begin position="68"/>
        <end position="104"/>
    </location>
</feature>
<accession>A0A9W7GJV2</accession>
<evidence type="ECO:0000256" key="1">
    <source>
        <dbReference type="SAM" id="MobiDB-lite"/>
    </source>
</evidence>
<name>A0A9W7GJV2_9STRA</name>
<protein>
    <submittedName>
        <fullName evidence="2">Uncharacterized protein</fullName>
    </submittedName>
</protein>
<evidence type="ECO:0000313" key="3">
    <source>
        <dbReference type="Proteomes" id="UP001165065"/>
    </source>
</evidence>
<organism evidence="2 3">
    <name type="scientific">Triparma columacea</name>
    <dbReference type="NCBI Taxonomy" id="722753"/>
    <lineage>
        <taxon>Eukaryota</taxon>
        <taxon>Sar</taxon>
        <taxon>Stramenopiles</taxon>
        <taxon>Ochrophyta</taxon>
        <taxon>Bolidophyceae</taxon>
        <taxon>Parmales</taxon>
        <taxon>Triparmaceae</taxon>
        <taxon>Triparma</taxon>
    </lineage>
</organism>
<dbReference type="AlphaFoldDB" id="A0A9W7GJV2"/>
<dbReference type="Proteomes" id="UP001165065">
    <property type="component" value="Unassembled WGS sequence"/>
</dbReference>
<keyword evidence="3" id="KW-1185">Reference proteome</keyword>